<dbReference type="Proteomes" id="UP000198393">
    <property type="component" value="Unassembled WGS sequence"/>
</dbReference>
<dbReference type="RefSeq" id="WP_089357196.1">
    <property type="nucleotide sequence ID" value="NZ_FZPD01000004.1"/>
</dbReference>
<gene>
    <name evidence="1" type="ORF">SAMN05421640_2490</name>
</gene>
<dbReference type="EMBL" id="FZPD01000004">
    <property type="protein sequence ID" value="SNT14306.1"/>
    <property type="molecule type" value="Genomic_DNA"/>
</dbReference>
<dbReference type="OrthoDB" id="1382361at2"/>
<evidence type="ECO:0008006" key="3">
    <source>
        <dbReference type="Google" id="ProtNLM"/>
    </source>
</evidence>
<accession>A0A239K767</accession>
<evidence type="ECO:0000313" key="1">
    <source>
        <dbReference type="EMBL" id="SNT14306.1"/>
    </source>
</evidence>
<reference evidence="1 2" key="1">
    <citation type="submission" date="2017-06" db="EMBL/GenBank/DDBJ databases">
        <authorList>
            <person name="Kim H.J."/>
            <person name="Triplett B.A."/>
        </authorList>
    </citation>
    <scope>NUCLEOTIDE SEQUENCE [LARGE SCALE GENOMIC DNA]</scope>
    <source>
        <strain evidence="1 2">DSM 19307</strain>
    </source>
</reference>
<name>A0A239K767_EKHLU</name>
<keyword evidence="2" id="KW-1185">Reference proteome</keyword>
<sequence>MKYLIASILVAFGTGQLLYSQNVEHFEKVESISFSAGASHNLSIDFEDYPVEKRIKNGFFKVSLDLGSEYLFGSEDFQIDANFTLTALNDGVAVDPNIFDEAGYTLTIVENQPEAYVILDFNSYKEDTDGYESLLFDEVQITLDSTFSSNSNLDSYIRLQVGYEVNLLFDIGDLQSMITGIDVSSATKSATFNWTDNIHVSHYQLQVLRLHNISSTKPDENNIITSVDWRRATTIDIDLFDPNNKEFQYQLAGGTGFYAARIRPVGGYLPGGSGNSGNWGEWSEFLYGTGVELSESDNDIRYFYFEDSEDNVNWIYSRVFTEDTKIKENITYADGLLKVKQEQTYLPSKNITLIQQTVYDQVGRPAITSIPVPVPQKQASYRTQFMQAAGADEVFQAKHFDMEDKLRSPDPVDENGDFSYYSNNPDKSIANAEGYGYTRTIYYNDGTNRVKEQSGVGKIHSVDETAGGRTTRYLYATPTEGELIAIFGDEAPASESVLKTVTIDPNNTTSVTYTSKEGNVIATSLVFSEDDDNLHPLDNSNPYTQELEDKITANLKKEGSFVSSKRLALAVPTNLNVGYSIKCQQLSSLCIETTIDCNFQLNVLLHKLGEQGDIISSQTIHENVDLGAIGCQDVGGDQFKIVDPIVLENVEPGSYIIEKVLSSAGAEANQEQNRETIENGVYPITNLVADWLESIETVQQIKDFNQAIYGLAVSMEDKTNANTLFNYSGFGGFTVDFNDAAYEDFRLLYEQSINDYSIVFNPDPYNPNTDGNPIQMFLNTPCCPWIEIPVKWLPELDCEEILEEIQFPVDADNDGNYNVVYYYDLFDTDKDVEQEFFPDFEGYMLAFFDDCIGENRDFSSREALKNLVYRGLNEEGEKVAGYMDGWQVEGTFNMMIYHMLTDTYDLGEGVEESPYECDDLINCWIGVLSRLKEEICQSTFDFYQDGDRNNVSNTFDGRNDDDPSVHDGHFNSNFKGGGFFLTRWIAKRKISKRMRGLQLNGEGEGEIDPVLGQFHLVDEFLQCTGYQFAKIQTPFDGEPLAEDQVDNNRLTNDFEYVVENRDGSRMPVPVEVNSITYSAYFYGDGSASNLMKVQPSNTDDYEYKYVPISDWDPIKRIKEDGVFVEPTTARKRKSVFPMIKNPIYAFKYFIYDEHGKVDDRTGLAPYQVIEQSVCYVDPNDCYQVDVDGYIVLDGLGQPIKVPCCSESPGPGATGCFEDTNYPGGTKLIVDDFLGTGRLECEETHLDWSAPQRLAFYDMVASYDPDATYDDRAVTGLDLRCEDLEDENASWYAYTGDDQIQIDNDLADLINQEIYDQISGFQSEYTQIKLTNEDGSTRDNFAYFELEIENRISECQSGCENLRNRFQSKLFELFNENCYIIDGCRTDHVSTHNVIPIEDVEAILDQLVISCQEQCVMTTYSCEESSSRPLDVPVSEVSIHDQANPNYNSQLSLETHYGVGGYPNPATSIEIMGDPEGNTSSSYNYDDNSLCAEIGTTGIKLCDLKDDVDRTIKNLSWYEYTLLKQVESWDFELDIKSFCDDAPVTWQYEAYQATAPNSSRGSTYVPKERYEVDGAAKLKGFDPGDQAVSPVKCIYVQVEPEN</sequence>
<proteinExistence type="predicted"/>
<organism evidence="1 2">
    <name type="scientific">Ekhidna lutea</name>
    <dbReference type="NCBI Taxonomy" id="447679"/>
    <lineage>
        <taxon>Bacteria</taxon>
        <taxon>Pseudomonadati</taxon>
        <taxon>Bacteroidota</taxon>
        <taxon>Cytophagia</taxon>
        <taxon>Cytophagales</taxon>
        <taxon>Reichenbachiellaceae</taxon>
        <taxon>Ekhidna</taxon>
    </lineage>
</organism>
<evidence type="ECO:0000313" key="2">
    <source>
        <dbReference type="Proteomes" id="UP000198393"/>
    </source>
</evidence>
<protein>
    <recommendedName>
        <fullName evidence="3">YD repeat-containing protein</fullName>
    </recommendedName>
</protein>